<accession>A0A3M6TGL8</accession>
<keyword evidence="1" id="KW-0812">Transmembrane</keyword>
<gene>
    <name evidence="2" type="ORF">pdam_00007510</name>
</gene>
<keyword evidence="1" id="KW-1133">Transmembrane helix</keyword>
<keyword evidence="1" id="KW-0472">Membrane</keyword>
<evidence type="ECO:0000256" key="1">
    <source>
        <dbReference type="SAM" id="Phobius"/>
    </source>
</evidence>
<comment type="caution">
    <text evidence="2">The sequence shown here is derived from an EMBL/GenBank/DDBJ whole genome shotgun (WGS) entry which is preliminary data.</text>
</comment>
<dbReference type="Proteomes" id="UP000275408">
    <property type="component" value="Unassembled WGS sequence"/>
</dbReference>
<dbReference type="AlphaFoldDB" id="A0A3M6TGL8"/>
<keyword evidence="3" id="KW-1185">Reference proteome</keyword>
<sequence length="176" mass="20222">MDILSSELGYMRFCCGSGGPWTWHLLWVLILGPFVWYRDSSSMATNNLRDFDVAANDEKDATRNHHIVNQHNHKDDRRLEKHTSILARFDYLEIPIHADRSEVEKANGKQSNVEESVKITELLSKTPFSSDDGSDQHRKLAQCQQQVRYGKVYENRIGNGTEVCLFVHRTADDDVS</sequence>
<organism evidence="2 3">
    <name type="scientific">Pocillopora damicornis</name>
    <name type="common">Cauliflower coral</name>
    <name type="synonym">Millepora damicornis</name>
    <dbReference type="NCBI Taxonomy" id="46731"/>
    <lineage>
        <taxon>Eukaryota</taxon>
        <taxon>Metazoa</taxon>
        <taxon>Cnidaria</taxon>
        <taxon>Anthozoa</taxon>
        <taxon>Hexacorallia</taxon>
        <taxon>Scleractinia</taxon>
        <taxon>Astrocoeniina</taxon>
        <taxon>Pocilloporidae</taxon>
        <taxon>Pocillopora</taxon>
    </lineage>
</organism>
<evidence type="ECO:0000313" key="3">
    <source>
        <dbReference type="Proteomes" id="UP000275408"/>
    </source>
</evidence>
<proteinExistence type="predicted"/>
<name>A0A3M6TGL8_POCDA</name>
<reference evidence="2 3" key="1">
    <citation type="journal article" date="2018" name="Sci. Rep.">
        <title>Comparative analysis of the Pocillopora damicornis genome highlights role of immune system in coral evolution.</title>
        <authorList>
            <person name="Cunning R."/>
            <person name="Bay R.A."/>
            <person name="Gillette P."/>
            <person name="Baker A.C."/>
            <person name="Traylor-Knowles N."/>
        </authorList>
    </citation>
    <scope>NUCLEOTIDE SEQUENCE [LARGE SCALE GENOMIC DNA]</scope>
    <source>
        <strain evidence="2">RSMAS</strain>
        <tissue evidence="2">Whole animal</tissue>
    </source>
</reference>
<feature type="transmembrane region" description="Helical" evidence="1">
    <location>
        <begin position="20"/>
        <end position="37"/>
    </location>
</feature>
<protein>
    <submittedName>
        <fullName evidence="2">Uncharacterized protein</fullName>
    </submittedName>
</protein>
<evidence type="ECO:0000313" key="2">
    <source>
        <dbReference type="EMBL" id="RMX40543.1"/>
    </source>
</evidence>
<dbReference type="EMBL" id="RCHS01003618">
    <property type="protein sequence ID" value="RMX40543.1"/>
    <property type="molecule type" value="Genomic_DNA"/>
</dbReference>